<dbReference type="AlphaFoldDB" id="A0A9D4IZ30"/>
<protein>
    <submittedName>
        <fullName evidence="1">Uncharacterized protein</fullName>
    </submittedName>
</protein>
<dbReference type="EMBL" id="JAIWYP010000008">
    <property type="protein sequence ID" value="KAH3790009.1"/>
    <property type="molecule type" value="Genomic_DNA"/>
</dbReference>
<organism evidence="1 2">
    <name type="scientific">Dreissena polymorpha</name>
    <name type="common">Zebra mussel</name>
    <name type="synonym">Mytilus polymorpha</name>
    <dbReference type="NCBI Taxonomy" id="45954"/>
    <lineage>
        <taxon>Eukaryota</taxon>
        <taxon>Metazoa</taxon>
        <taxon>Spiralia</taxon>
        <taxon>Lophotrochozoa</taxon>
        <taxon>Mollusca</taxon>
        <taxon>Bivalvia</taxon>
        <taxon>Autobranchia</taxon>
        <taxon>Heteroconchia</taxon>
        <taxon>Euheterodonta</taxon>
        <taxon>Imparidentia</taxon>
        <taxon>Neoheterodontei</taxon>
        <taxon>Myida</taxon>
        <taxon>Dreissenoidea</taxon>
        <taxon>Dreissenidae</taxon>
        <taxon>Dreissena</taxon>
    </lineage>
</organism>
<gene>
    <name evidence="1" type="ORF">DPMN_168203</name>
</gene>
<proteinExistence type="predicted"/>
<evidence type="ECO:0000313" key="1">
    <source>
        <dbReference type="EMBL" id="KAH3790009.1"/>
    </source>
</evidence>
<reference evidence="1" key="2">
    <citation type="submission" date="2020-11" db="EMBL/GenBank/DDBJ databases">
        <authorList>
            <person name="McCartney M.A."/>
            <person name="Auch B."/>
            <person name="Kono T."/>
            <person name="Mallez S."/>
            <person name="Becker A."/>
            <person name="Gohl D.M."/>
            <person name="Silverstein K.A.T."/>
            <person name="Koren S."/>
            <person name="Bechman K.B."/>
            <person name="Herman A."/>
            <person name="Abrahante J.E."/>
            <person name="Garbe J."/>
        </authorList>
    </citation>
    <scope>NUCLEOTIDE SEQUENCE</scope>
    <source>
        <strain evidence="1">Duluth1</strain>
        <tissue evidence="1">Whole animal</tissue>
    </source>
</reference>
<comment type="caution">
    <text evidence="1">The sequence shown here is derived from an EMBL/GenBank/DDBJ whole genome shotgun (WGS) entry which is preliminary data.</text>
</comment>
<reference evidence="1" key="1">
    <citation type="journal article" date="2019" name="bioRxiv">
        <title>The Genome of the Zebra Mussel, Dreissena polymorpha: A Resource for Invasive Species Research.</title>
        <authorList>
            <person name="McCartney M.A."/>
            <person name="Auch B."/>
            <person name="Kono T."/>
            <person name="Mallez S."/>
            <person name="Zhang Y."/>
            <person name="Obille A."/>
            <person name="Becker A."/>
            <person name="Abrahante J.E."/>
            <person name="Garbe J."/>
            <person name="Badalamenti J.P."/>
            <person name="Herman A."/>
            <person name="Mangelson H."/>
            <person name="Liachko I."/>
            <person name="Sullivan S."/>
            <person name="Sone E.D."/>
            <person name="Koren S."/>
            <person name="Silverstein K.A.T."/>
            <person name="Beckman K.B."/>
            <person name="Gohl D.M."/>
        </authorList>
    </citation>
    <scope>NUCLEOTIDE SEQUENCE</scope>
    <source>
        <strain evidence="1">Duluth1</strain>
        <tissue evidence="1">Whole animal</tissue>
    </source>
</reference>
<keyword evidence="2" id="KW-1185">Reference proteome</keyword>
<dbReference type="Proteomes" id="UP000828390">
    <property type="component" value="Unassembled WGS sequence"/>
</dbReference>
<accession>A0A9D4IZ30</accession>
<evidence type="ECO:0000313" key="2">
    <source>
        <dbReference type="Proteomes" id="UP000828390"/>
    </source>
</evidence>
<sequence>MGPSGATVPSWCFPGCSRSFLVLEVLNILTFPVEPLLSLVHLGHPRFIPVEPGIIVRLGLN</sequence>
<name>A0A9D4IZ30_DREPO</name>